<sequence length="96" mass="10801">MATSGDANQLRDIVEIAEIQYRSALVKQLKFKVCHAYYDTYNIPSNLQPRFSIRLTSGDNFGKTIVANEVIPANHKLGEIYSSIVNFGGLFITYLK</sequence>
<dbReference type="SUPFAM" id="SSF49590">
    <property type="entry name" value="PHL pollen allergen"/>
    <property type="match status" value="1"/>
</dbReference>
<reference evidence="2" key="1">
    <citation type="submission" date="2019-10" db="EMBL/GenBank/DDBJ databases">
        <authorList>
            <person name="Zhang R."/>
            <person name="Pan Y."/>
            <person name="Wang J."/>
            <person name="Ma R."/>
            <person name="Yu S."/>
        </authorList>
    </citation>
    <scope>NUCLEOTIDE SEQUENCE</scope>
    <source>
        <strain evidence="2">LA-IB0</strain>
        <tissue evidence="2">Leaf</tissue>
    </source>
</reference>
<comment type="caution">
    <text evidence="2">The sequence shown here is derived from an EMBL/GenBank/DDBJ whole genome shotgun (WGS) entry which is preliminary data.</text>
</comment>
<dbReference type="Proteomes" id="UP000826271">
    <property type="component" value="Unassembled WGS sequence"/>
</dbReference>
<evidence type="ECO:0000313" key="3">
    <source>
        <dbReference type="Proteomes" id="UP000826271"/>
    </source>
</evidence>
<dbReference type="InterPro" id="IPR036749">
    <property type="entry name" value="Expansin_CBD_sf"/>
</dbReference>
<accession>A0AAV6YCY0</accession>
<evidence type="ECO:0000313" key="2">
    <source>
        <dbReference type="EMBL" id="KAG8391610.1"/>
    </source>
</evidence>
<proteinExistence type="predicted"/>
<keyword evidence="3" id="KW-1185">Reference proteome</keyword>
<dbReference type="PROSITE" id="PS50843">
    <property type="entry name" value="EXPANSIN_CBD"/>
    <property type="match status" value="1"/>
</dbReference>
<evidence type="ECO:0000259" key="1">
    <source>
        <dbReference type="PROSITE" id="PS50843"/>
    </source>
</evidence>
<protein>
    <recommendedName>
        <fullName evidence="1">Expansin-like CBD domain-containing protein</fullName>
    </recommendedName>
</protein>
<dbReference type="EMBL" id="WHWC01000001">
    <property type="protein sequence ID" value="KAG8391610.1"/>
    <property type="molecule type" value="Genomic_DNA"/>
</dbReference>
<organism evidence="2 3">
    <name type="scientific">Buddleja alternifolia</name>
    <dbReference type="NCBI Taxonomy" id="168488"/>
    <lineage>
        <taxon>Eukaryota</taxon>
        <taxon>Viridiplantae</taxon>
        <taxon>Streptophyta</taxon>
        <taxon>Embryophyta</taxon>
        <taxon>Tracheophyta</taxon>
        <taxon>Spermatophyta</taxon>
        <taxon>Magnoliopsida</taxon>
        <taxon>eudicotyledons</taxon>
        <taxon>Gunneridae</taxon>
        <taxon>Pentapetalae</taxon>
        <taxon>asterids</taxon>
        <taxon>lamiids</taxon>
        <taxon>Lamiales</taxon>
        <taxon>Scrophulariaceae</taxon>
        <taxon>Buddlejeae</taxon>
        <taxon>Buddleja</taxon>
    </lineage>
</organism>
<dbReference type="Gene3D" id="2.60.40.760">
    <property type="entry name" value="Expansin, cellulose-binding-like domain"/>
    <property type="match status" value="1"/>
</dbReference>
<feature type="domain" description="Expansin-like CBD" evidence="1">
    <location>
        <begin position="14"/>
        <end position="83"/>
    </location>
</feature>
<gene>
    <name evidence="2" type="ORF">BUALT_Bualt01G0205300</name>
</gene>
<dbReference type="InterPro" id="IPR007117">
    <property type="entry name" value="Expansin_CBD"/>
</dbReference>
<dbReference type="AlphaFoldDB" id="A0AAV6YCY0"/>
<name>A0AAV6YCY0_9LAMI</name>